<proteinExistence type="inferred from homology"/>
<dbReference type="KEGG" id="pin:Ping_3389"/>
<comment type="catalytic activity">
    <reaction evidence="1">
        <text>adenosine(2030) in 23S rRNA + S-adenosyl-L-methionine = N(6)-methyladenosine(2030) in 23S rRNA + S-adenosyl-L-homocysteine + H(+)</text>
        <dbReference type="Rhea" id="RHEA:43736"/>
        <dbReference type="Rhea" id="RHEA-COMP:10668"/>
        <dbReference type="Rhea" id="RHEA-COMP:10669"/>
        <dbReference type="ChEBI" id="CHEBI:15378"/>
        <dbReference type="ChEBI" id="CHEBI:57856"/>
        <dbReference type="ChEBI" id="CHEBI:59789"/>
        <dbReference type="ChEBI" id="CHEBI:74411"/>
        <dbReference type="ChEBI" id="CHEBI:74449"/>
        <dbReference type="EC" id="2.1.1.266"/>
    </reaction>
</comment>
<gene>
    <name evidence="1" type="primary">rlmJ</name>
    <name evidence="2" type="ordered locus">Ping_3389</name>
</gene>
<name>A1T010_PSYIN</name>
<feature type="site" description="Interaction with substrate rRNA" evidence="1">
    <location>
        <position position="8"/>
    </location>
</feature>
<dbReference type="InterPro" id="IPR007473">
    <property type="entry name" value="RlmJ"/>
</dbReference>
<feature type="binding site" evidence="1">
    <location>
        <position position="46"/>
    </location>
    <ligand>
        <name>S-adenosyl-L-methionine</name>
        <dbReference type="ChEBI" id="CHEBI:59789"/>
    </ligand>
</feature>
<dbReference type="EC" id="2.1.1.266" evidence="1"/>
<dbReference type="AlphaFoldDB" id="A1T010"/>
<protein>
    <recommendedName>
        <fullName evidence="1">Ribosomal RNA large subunit methyltransferase J</fullName>
        <ecNumber evidence="1">2.1.1.266</ecNumber>
    </recommendedName>
    <alternativeName>
        <fullName evidence="1">23S rRNA (adenine(2030)-N6)-methyltransferase</fullName>
    </alternativeName>
    <alternativeName>
        <fullName evidence="1">23S rRNA m6A2030 methyltransferase</fullName>
    </alternativeName>
</protein>
<dbReference type="PANTHER" id="PTHR37426:SF1">
    <property type="entry name" value="RIBOSOMAL RNA LARGE SUBUNIT METHYLTRANSFERASE J"/>
    <property type="match status" value="1"/>
</dbReference>
<keyword evidence="1" id="KW-0694">RNA-binding</keyword>
<dbReference type="EMBL" id="CP000510">
    <property type="protein sequence ID" value="ABM05075.1"/>
    <property type="molecule type" value="Genomic_DNA"/>
</dbReference>
<dbReference type="Proteomes" id="UP000000639">
    <property type="component" value="Chromosome"/>
</dbReference>
<dbReference type="SUPFAM" id="SSF53335">
    <property type="entry name" value="S-adenosyl-L-methionine-dependent methyltransferases"/>
    <property type="match status" value="1"/>
</dbReference>
<dbReference type="HAMAP" id="MF_00934">
    <property type="entry name" value="23SrRNA_methyltr_J"/>
    <property type="match status" value="1"/>
</dbReference>
<evidence type="ECO:0000256" key="1">
    <source>
        <dbReference type="HAMAP-Rule" id="MF_00934"/>
    </source>
</evidence>
<keyword evidence="1" id="KW-0949">S-adenosyl-L-methionine</keyword>
<keyword evidence="1" id="KW-0808">Transferase</keyword>
<feature type="binding site" evidence="1">
    <location>
        <position position="23"/>
    </location>
    <ligand>
        <name>S-adenosyl-L-methionine</name>
        <dbReference type="ChEBI" id="CHEBI:59789"/>
    </ligand>
</feature>
<reference evidence="2 3" key="1">
    <citation type="submission" date="2007-01" db="EMBL/GenBank/DDBJ databases">
        <title>Complete sequence of Psychromonas ingrahamii 37.</title>
        <authorList>
            <consortium name="US DOE Joint Genome Institute"/>
            <person name="Copeland A."/>
            <person name="Lucas S."/>
            <person name="Lapidus A."/>
            <person name="Barry K."/>
            <person name="Detter J.C."/>
            <person name="Glavina del Rio T."/>
            <person name="Hammon N."/>
            <person name="Israni S."/>
            <person name="Dalin E."/>
            <person name="Tice H."/>
            <person name="Pitluck S."/>
            <person name="Thompson L.S."/>
            <person name="Brettin T."/>
            <person name="Bruce D."/>
            <person name="Han C."/>
            <person name="Tapia R."/>
            <person name="Schmutz J."/>
            <person name="Larimer F."/>
            <person name="Land M."/>
            <person name="Hauser L."/>
            <person name="Kyrpides N."/>
            <person name="Ivanova N."/>
            <person name="Staley J."/>
            <person name="Richardson P."/>
        </authorList>
    </citation>
    <scope>NUCLEOTIDE SEQUENCE [LARGE SCALE GENOMIC DNA]</scope>
    <source>
        <strain evidence="2 3">37</strain>
    </source>
</reference>
<keyword evidence="3" id="KW-1185">Reference proteome</keyword>
<dbReference type="PANTHER" id="PTHR37426">
    <property type="entry name" value="RIBOSOMAL RNA LARGE SUBUNIT METHYLTRANSFERASE J"/>
    <property type="match status" value="1"/>
</dbReference>
<dbReference type="Gene3D" id="3.40.50.150">
    <property type="entry name" value="Vaccinia Virus protein VP39"/>
    <property type="match status" value="1"/>
</dbReference>
<dbReference type="GO" id="GO:0003723">
    <property type="term" value="F:RNA binding"/>
    <property type="evidence" value="ECO:0007669"/>
    <property type="project" value="UniProtKB-UniRule"/>
</dbReference>
<comment type="function">
    <text evidence="1">Specifically methylates the adenine in position 2030 of 23S rRNA.</text>
</comment>
<dbReference type="HOGENOM" id="CLU_061769_0_0_6"/>
<accession>A1T010</accession>
<keyword evidence="1" id="KW-0489">Methyltransferase</keyword>
<dbReference type="InterPro" id="IPR029063">
    <property type="entry name" value="SAM-dependent_MTases_sf"/>
</dbReference>
<dbReference type="STRING" id="357804.Ping_3389"/>
<evidence type="ECO:0000313" key="2">
    <source>
        <dbReference type="EMBL" id="ABM05075.1"/>
    </source>
</evidence>
<feature type="binding site" evidence="1">
    <location>
        <position position="168"/>
    </location>
    <ligand>
        <name>S-adenosyl-L-methionine</name>
        <dbReference type="ChEBI" id="CHEBI:59789"/>
    </ligand>
</feature>
<dbReference type="Pfam" id="PF04378">
    <property type="entry name" value="RsmJ"/>
    <property type="match status" value="1"/>
</dbReference>
<dbReference type="GO" id="GO:0005829">
    <property type="term" value="C:cytosol"/>
    <property type="evidence" value="ECO:0007669"/>
    <property type="project" value="TreeGrafter"/>
</dbReference>
<evidence type="ECO:0000313" key="3">
    <source>
        <dbReference type="Proteomes" id="UP000000639"/>
    </source>
</evidence>
<dbReference type="GO" id="GO:0070475">
    <property type="term" value="P:rRNA base methylation"/>
    <property type="evidence" value="ECO:0007669"/>
    <property type="project" value="UniProtKB-UniRule"/>
</dbReference>
<sequence length="284" mass="32335">MESFLLSYRHSFHAGNFADVLKHIVSTSIIDYMLKKEKAFCYLDTHAGCGAYSFQSPEALKTKEFNNGIFPLWGRSDLPVPVARYMEQVVEFNAQSQLKHYPGSPSIAVQMLRDIDRLFLFELHPNEFINMCANFSGNRQIKMAKSDGLQGLIANMPPKARRGFILIDPSYEIKTEYHQVVETLIQAHKRFATGTYALWYPVVNRMTIDKMEKALKASGIKNIQLFELGLQEDSDQMGMTSSGMIVINPPWTLKKEMQASLPFLAKLLGFDNQGFYRIETLVAE</sequence>
<dbReference type="eggNOG" id="COG2961">
    <property type="taxonomic scope" value="Bacteria"/>
</dbReference>
<feature type="binding site" evidence="1">
    <location>
        <position position="122"/>
    </location>
    <ligand>
        <name>S-adenosyl-L-methionine</name>
        <dbReference type="ChEBI" id="CHEBI:59789"/>
    </ligand>
</feature>
<feature type="binding site" evidence="1">
    <location>
        <position position="104"/>
    </location>
    <ligand>
        <name>S-adenosyl-L-methionine</name>
        <dbReference type="ChEBI" id="CHEBI:59789"/>
    </ligand>
</feature>
<feature type="binding site" evidence="1">
    <location>
        <begin position="147"/>
        <end position="148"/>
    </location>
    <ligand>
        <name>S-adenosyl-L-methionine</name>
        <dbReference type="ChEBI" id="CHEBI:59789"/>
    </ligand>
</feature>
<dbReference type="GO" id="GO:0036307">
    <property type="term" value="F:23S rRNA (adenine(2030)-N(6))-methyltransferase activity"/>
    <property type="evidence" value="ECO:0007669"/>
    <property type="project" value="UniProtKB-UniRule"/>
</dbReference>
<comment type="subunit">
    <text evidence="1">Monomer.</text>
</comment>
<feature type="active site" description="Proton acceptor" evidence="1">
    <location>
        <position position="168"/>
    </location>
</feature>
<organism evidence="2 3">
    <name type="scientific">Psychromonas ingrahamii (strain DSM 17664 / CCUG 51855 / 37)</name>
    <dbReference type="NCBI Taxonomy" id="357804"/>
    <lineage>
        <taxon>Bacteria</taxon>
        <taxon>Pseudomonadati</taxon>
        <taxon>Pseudomonadota</taxon>
        <taxon>Gammaproteobacteria</taxon>
        <taxon>Alteromonadales</taxon>
        <taxon>Psychromonadaceae</taxon>
        <taxon>Psychromonas</taxon>
    </lineage>
</organism>
<comment type="similarity">
    <text evidence="1">Belongs to the RlmJ family.</text>
</comment>
<keyword evidence="1" id="KW-0698">rRNA processing</keyword>